<dbReference type="InterPro" id="IPR034085">
    <property type="entry name" value="TOG"/>
</dbReference>
<dbReference type="VEuPathDB" id="CryptoDB:GNI_037400"/>
<dbReference type="Pfam" id="PF24987">
    <property type="entry name" value="HEAT_EF3_N"/>
    <property type="match status" value="1"/>
</dbReference>
<dbReference type="EMBL" id="AFNH02000287">
    <property type="protein sequence ID" value="EZG78376.1"/>
    <property type="molecule type" value="Genomic_DNA"/>
</dbReference>
<dbReference type="InterPro" id="IPR021133">
    <property type="entry name" value="HEAT_type_2"/>
</dbReference>
<accession>A0A023BAK4</accession>
<dbReference type="GO" id="GO:0034198">
    <property type="term" value="P:cellular response to amino acid starvation"/>
    <property type="evidence" value="ECO:0007669"/>
    <property type="project" value="TreeGrafter"/>
</dbReference>
<evidence type="ECO:0000256" key="2">
    <source>
        <dbReference type="PROSITE-ProRule" id="PRU00103"/>
    </source>
</evidence>
<feature type="region of interest" description="Disordered" evidence="3">
    <location>
        <begin position="217"/>
        <end position="253"/>
    </location>
</feature>
<evidence type="ECO:0000259" key="4">
    <source>
        <dbReference type="SMART" id="SM01349"/>
    </source>
</evidence>
<dbReference type="GeneID" id="22911453"/>
<dbReference type="eggNOG" id="KOG1242">
    <property type="taxonomic scope" value="Eukaryota"/>
</dbReference>
<keyword evidence="6" id="KW-1185">Reference proteome</keyword>
<dbReference type="GO" id="GO:0006417">
    <property type="term" value="P:regulation of translation"/>
    <property type="evidence" value="ECO:0007669"/>
    <property type="project" value="TreeGrafter"/>
</dbReference>
<sequence length="1963" mass="209989">MIARVLIQALDWKLQFSNQASRDKGAVITRQLQGLGDIALEARKKLISAFVSLVVYDNDPYDVVVSAKRLLIRHLIDSLDTGRDIDRELLLSEKIGSALLSGVMWADLALYPGRHTRVRNLRRWIERINKCENRLVFDAPQPTALFAEFLGTLLKTTRGDSVSYFIRYFSEDRARKRMNCDCSGWSHWFKQFDSDYLLFALVPESIIVDDVIPSSKPATASGKPTATPARPSTKAPVAAKAPTASAAPKTSAAKGAAKGKAKAKVSAAAARLLAATAAPVAKDMTTPTSAGGGTGTADGEGASDPETADLHVSSAQHARYVFEASIALVSAWPMVIASRLAEILVLLRTCSTNPALALPSSTFIRALVQAYVDREAVPAGATKLPGLLFNLLRRSNKCLRESDLKEAEELCAGLHESRPLSGEASALVLPVILALLAPQSGYQVSLVAMHRAIATIAQQLRLGANLESVSLMAIVSQIVRERPTLLTLCETIVVNMRGVDPNQLVELLDCDSTSFRRAVASAVDRLVRVSTPDGSMEKEATAVPDGSVPGVRFEVASPGGEASGARPLGARALTFLLAEKYDQDEVLKRFAAKYDTSGLQLEDAVALLACESTHFRRCVSRAIAGTWSPTAVVPAVCAAYIAQFRPKTEEVPEHLKGFKLSAADLQRIKEKRAGERATSTPGQLGCVGTLTATVRAHVLEESVARAVLRFCVRDAPVEGDLELEKECETACVAVAAAAAAGGCAGAVETELASLLGRGEGAGAAVAAVALGALAAETGSAAACESLVAALTSAAAPLKVKRAVARVLTPLLRQRSSLASLVERAEALAFESKEVRERISGALLLAACIRAQGWTAYGGCDRLVLMATERKEVWARQGAFLAFEAVVEAFGKSIEAQAAAIVPAALNGCGDARPEVRDAAKAVARKLMPQLTGAALHDVLPALLQFADSASWRQKLGAIEMLSTVSAVSSDLIAEALGQVLPVLIEAAHAPHRDVQEAGQAALLALVESVKNPQVHAMRDLVFRALREHSDANLLEFLERFAGLELTHFLDGTAVCMVHTLLGRGLLAAKSDVRFRACQLVGVLPDLVAPEQERPLDADLAARVKSTLPDLFRNLGDPQPYIRQAASRSIGLLAESLGACVYKEALPYLIKSLKTVDNVVERSGCANALVEVFRALGKDVLAQHLPDILNQASKNPVYTVREGFLGLFVYLPTIFGDDFQDFVPDCLPVLVEGLAAAEEPVRDIAFRATRIFVQEYGSSHTPLLLAPLEEAMFHEAFEVRLRAVGLLGTLVDKLLKGVEESTAEGGQQMQLEVLTLERRAYILSAIYLARGDDQPEVKQHASVVWKRVVQNTPRTVKELLPILTRRLMDLLGSGDFTKEGIASRCMEELIAKHGEKLLPEVMGVFLKTLQAEKEKRAFRGVFLGLQAVVLAAPPLLLRKHLGQVLPIIRDSLLSGDDPAVREQVVKAVALMAAAEEEAKKEAAQTKKKPAAKKEAAVPEVSIHAGLLLPLLRQCTAGEDERLLDTVRLLMGVDSKLVLADTLALCREGALTVAKVRTLATLRHAGGTAVASNLRALLRILENGLNTENYAVLAPHVRAALEGWCAALSAEQVVGKLLPLLTDMLELNAAKLTGSASDWRAFARDHDLSIVWSAANFRAATTETQREPRPIAPWSRALVAMAVGALCRGAESSCALWIKPLSTDLFDELLPLALLDLDEFVVAECALMLQSLVKTVDRAVLVLLATAVHRVLRRALPKPGEEMPSEEEELPGRLPGAVDKGCFEGLIAILQPALLYGSAEVKEQAASAFSELIGASDKPTLSAVAVKLAGQLIRGFAERASTPVKRCVLSSLTQLLRVVGGPLRLLVPQLQSSFVRCITDEELGVQAAQALTLLSALAGPRVNLLLSELARTLNEHPQAQLTAVVGVLKTAPAALTPATLTQLRAALTQCEHPLATEAVELIDAL</sequence>
<dbReference type="InterPro" id="IPR016024">
    <property type="entry name" value="ARM-type_fold"/>
</dbReference>
<protein>
    <recommendedName>
        <fullName evidence="4">TOG domain-containing protein</fullName>
    </recommendedName>
</protein>
<feature type="compositionally biased region" description="Low complexity" evidence="3">
    <location>
        <begin position="232"/>
        <end position="253"/>
    </location>
</feature>
<dbReference type="OrthoDB" id="5148094at2759"/>
<dbReference type="PANTHER" id="PTHR23346:SF7">
    <property type="entry name" value="STALLED RIBOSOME SENSOR GCN1"/>
    <property type="match status" value="1"/>
</dbReference>
<dbReference type="GO" id="GO:0019887">
    <property type="term" value="F:protein kinase regulator activity"/>
    <property type="evidence" value="ECO:0007669"/>
    <property type="project" value="TreeGrafter"/>
</dbReference>
<dbReference type="RefSeq" id="XP_011129331.1">
    <property type="nucleotide sequence ID" value="XM_011131029.1"/>
</dbReference>
<reference evidence="5" key="1">
    <citation type="submission" date="2013-12" db="EMBL/GenBank/DDBJ databases">
        <authorList>
            <person name="Omoto C.K."/>
            <person name="Sibley D."/>
            <person name="Venepally P."/>
            <person name="Hadjithomas M."/>
            <person name="Karamycheva S."/>
            <person name="Brunk B."/>
            <person name="Roos D."/>
            <person name="Caler E."/>
            <person name="Lorenzi H."/>
        </authorList>
    </citation>
    <scope>NUCLEOTIDE SEQUENCE</scope>
</reference>
<dbReference type="SUPFAM" id="SSF48371">
    <property type="entry name" value="ARM repeat"/>
    <property type="match status" value="2"/>
</dbReference>
<evidence type="ECO:0000256" key="3">
    <source>
        <dbReference type="SAM" id="MobiDB-lite"/>
    </source>
</evidence>
<evidence type="ECO:0000313" key="5">
    <source>
        <dbReference type="EMBL" id="EZG78376.1"/>
    </source>
</evidence>
<dbReference type="PANTHER" id="PTHR23346">
    <property type="entry name" value="TRANSLATIONAL ACTIVATOR GCN1-RELATED"/>
    <property type="match status" value="1"/>
</dbReference>
<dbReference type="Proteomes" id="UP000019763">
    <property type="component" value="Unassembled WGS sequence"/>
</dbReference>
<dbReference type="InterPro" id="IPR011989">
    <property type="entry name" value="ARM-like"/>
</dbReference>
<evidence type="ECO:0000256" key="1">
    <source>
        <dbReference type="ARBA" id="ARBA00022737"/>
    </source>
</evidence>
<name>A0A023BAK4_GRENI</name>
<evidence type="ECO:0000313" key="6">
    <source>
        <dbReference type="Proteomes" id="UP000019763"/>
    </source>
</evidence>
<dbReference type="PROSITE" id="PS50077">
    <property type="entry name" value="HEAT_REPEAT"/>
    <property type="match status" value="1"/>
</dbReference>
<dbReference type="GO" id="GO:0005829">
    <property type="term" value="C:cytosol"/>
    <property type="evidence" value="ECO:0007669"/>
    <property type="project" value="TreeGrafter"/>
</dbReference>
<feature type="domain" description="TOG" evidence="4">
    <location>
        <begin position="816"/>
        <end position="1034"/>
    </location>
</feature>
<proteinExistence type="predicted"/>
<keyword evidence="1" id="KW-0677">Repeat</keyword>
<dbReference type="SMART" id="SM01349">
    <property type="entry name" value="TOG"/>
    <property type="match status" value="1"/>
</dbReference>
<gene>
    <name evidence="5" type="ORF">GNI_037400</name>
</gene>
<organism evidence="5 6">
    <name type="scientific">Gregarina niphandrodes</name>
    <name type="common">Septate eugregarine</name>
    <dbReference type="NCBI Taxonomy" id="110365"/>
    <lineage>
        <taxon>Eukaryota</taxon>
        <taxon>Sar</taxon>
        <taxon>Alveolata</taxon>
        <taxon>Apicomplexa</taxon>
        <taxon>Conoidasida</taxon>
        <taxon>Gregarinasina</taxon>
        <taxon>Eugregarinorida</taxon>
        <taxon>Gregarinidae</taxon>
        <taxon>Gregarina</taxon>
    </lineage>
</organism>
<feature type="region of interest" description="Disordered" evidence="3">
    <location>
        <begin position="283"/>
        <end position="307"/>
    </location>
</feature>
<feature type="repeat" description="HEAT" evidence="2">
    <location>
        <begin position="1106"/>
        <end position="1143"/>
    </location>
</feature>
<dbReference type="Gene3D" id="1.25.10.10">
    <property type="entry name" value="Leucine-rich Repeat Variant"/>
    <property type="match status" value="5"/>
</dbReference>
<comment type="caution">
    <text evidence="5">The sequence shown here is derived from an EMBL/GenBank/DDBJ whole genome shotgun (WGS) entry which is preliminary data.</text>
</comment>